<evidence type="ECO:0000256" key="6">
    <source>
        <dbReference type="SAM" id="MobiDB-lite"/>
    </source>
</evidence>
<name>A0A482W4L9_ASBVE</name>
<comment type="caution">
    <text evidence="8">The sequence shown here is derived from an EMBL/GenBank/DDBJ whole genome shotgun (WGS) entry which is preliminary data.</text>
</comment>
<comment type="function">
    <text evidence="4">Possible regulatory or functional link with the histocompatibility cluster.</text>
</comment>
<proteinExistence type="predicted"/>
<dbReference type="Pfam" id="PF01926">
    <property type="entry name" value="MMR_HSR1"/>
    <property type="match status" value="1"/>
</dbReference>
<feature type="domain" description="CP-type G" evidence="7">
    <location>
        <begin position="165"/>
        <end position="398"/>
    </location>
</feature>
<dbReference type="InterPro" id="IPR043358">
    <property type="entry name" value="GNL1-like"/>
</dbReference>
<gene>
    <name evidence="8" type="ORF">BDFB_003259</name>
</gene>
<sequence>MPQRKKPYSGKAKKEQLKAKKQSKQNAGQDGLGFRSRRPQVKTTTSNEGERQVQKFNYCPSKDGRADRNRYALQFYRESNAEIKARKEEACKTLEPVAEKELEIDSNDYFPKELSFPKRPPWSYETNAEALEAREIKYFNDYVNNILETFDWKEMGFFELNLETWRQLWRVLEMSDIVLYIVDIRFPAHMFPPSLYEYVTETLKKDFILVLNKIDLAPAPLVVAWKKYFEEKYPNLHIAMFTTLPGYNLVGSQVNRAGLQVRKRRGKFRLAAEGSQQLFEICKTIVGDNIDITSWHTKIKEEMDMEYENDEDEKVEIGETVQMKTVDTSFFAHEKYKNGVLTIGCLGQPNVGKSSLINAIMGKKVVSVSRTPGHTKHFQTIFLTPNVRLCDCPGLVFPSRAPKVLQVLMGSFPIAQLREPFTTVKFLGERLNLPNMLRIEHPENDDTWCALDICDGWAKKRGFITAKAARLDSYRAANDLLRMALDGKICLCLWPPFYSTKKDYWASHPDIEKVKWIQAKSDENSEFTEDKDYLSDVSDTETPASSGDHKQSNEEDDSDEEENEEENSSSDDETLNYGHNKFAALAQDD</sequence>
<dbReference type="Gene3D" id="3.40.50.300">
    <property type="entry name" value="P-loop containing nucleotide triphosphate hydrolases"/>
    <property type="match status" value="1"/>
</dbReference>
<protein>
    <recommendedName>
        <fullName evidence="5">Guanine nucleotide-binding protein-like 1</fullName>
    </recommendedName>
</protein>
<evidence type="ECO:0000256" key="5">
    <source>
        <dbReference type="ARBA" id="ARBA00039902"/>
    </source>
</evidence>
<dbReference type="PANTHER" id="PTHR45709:SF3">
    <property type="entry name" value="GUANINE NUCLEOTIDE-BINDING PROTEIN-LIKE 1"/>
    <property type="match status" value="1"/>
</dbReference>
<dbReference type="EMBL" id="QDEB01031790">
    <property type="protein sequence ID" value="RZC39723.1"/>
    <property type="molecule type" value="Genomic_DNA"/>
</dbReference>
<keyword evidence="2" id="KW-0547">Nucleotide-binding</keyword>
<dbReference type="PRINTS" id="PR00326">
    <property type="entry name" value="GTP1OBG"/>
</dbReference>
<dbReference type="OrthoDB" id="391988at2759"/>
<dbReference type="GO" id="GO:0005525">
    <property type="term" value="F:GTP binding"/>
    <property type="evidence" value="ECO:0007669"/>
    <property type="project" value="UniProtKB-KW"/>
</dbReference>
<feature type="region of interest" description="Disordered" evidence="6">
    <location>
        <begin position="526"/>
        <end position="589"/>
    </location>
</feature>
<keyword evidence="3" id="KW-0342">GTP-binding</keyword>
<organism evidence="8 9">
    <name type="scientific">Asbolus verrucosus</name>
    <name type="common">Desert ironclad beetle</name>
    <dbReference type="NCBI Taxonomy" id="1661398"/>
    <lineage>
        <taxon>Eukaryota</taxon>
        <taxon>Metazoa</taxon>
        <taxon>Ecdysozoa</taxon>
        <taxon>Arthropoda</taxon>
        <taxon>Hexapoda</taxon>
        <taxon>Insecta</taxon>
        <taxon>Pterygota</taxon>
        <taxon>Neoptera</taxon>
        <taxon>Endopterygota</taxon>
        <taxon>Coleoptera</taxon>
        <taxon>Polyphaga</taxon>
        <taxon>Cucujiformia</taxon>
        <taxon>Tenebrionidae</taxon>
        <taxon>Pimeliinae</taxon>
        <taxon>Asbolus</taxon>
    </lineage>
</organism>
<dbReference type="PROSITE" id="PS51721">
    <property type="entry name" value="G_CP"/>
    <property type="match status" value="1"/>
</dbReference>
<dbReference type="SUPFAM" id="SSF52540">
    <property type="entry name" value="P-loop containing nucleoside triphosphate hydrolases"/>
    <property type="match status" value="1"/>
</dbReference>
<dbReference type="STRING" id="1661398.A0A482W4L9"/>
<evidence type="ECO:0000256" key="2">
    <source>
        <dbReference type="ARBA" id="ARBA00022741"/>
    </source>
</evidence>
<dbReference type="InterPro" id="IPR006073">
    <property type="entry name" value="GTP-bd"/>
</dbReference>
<reference evidence="8 9" key="1">
    <citation type="submission" date="2017-03" db="EMBL/GenBank/DDBJ databases">
        <title>Genome of the blue death feigning beetle - Asbolus verrucosus.</title>
        <authorList>
            <person name="Rider S.D."/>
        </authorList>
    </citation>
    <scope>NUCLEOTIDE SEQUENCE [LARGE SCALE GENOMIC DNA]</scope>
    <source>
        <strain evidence="8">Butters</strain>
        <tissue evidence="8">Head and leg muscle</tissue>
    </source>
</reference>
<evidence type="ECO:0000313" key="9">
    <source>
        <dbReference type="Proteomes" id="UP000292052"/>
    </source>
</evidence>
<dbReference type="InterPro" id="IPR027417">
    <property type="entry name" value="P-loop_NTPase"/>
</dbReference>
<evidence type="ECO:0000313" key="8">
    <source>
        <dbReference type="EMBL" id="RZC39723.1"/>
    </source>
</evidence>
<dbReference type="AlphaFoldDB" id="A0A482W4L9"/>
<keyword evidence="1" id="KW-0597">Phosphoprotein</keyword>
<evidence type="ECO:0000256" key="3">
    <source>
        <dbReference type="ARBA" id="ARBA00023134"/>
    </source>
</evidence>
<accession>A0A482W4L9</accession>
<dbReference type="Proteomes" id="UP000292052">
    <property type="component" value="Unassembled WGS sequence"/>
</dbReference>
<feature type="compositionally biased region" description="Acidic residues" evidence="6">
    <location>
        <begin position="554"/>
        <end position="574"/>
    </location>
</feature>
<evidence type="ECO:0000256" key="4">
    <source>
        <dbReference type="ARBA" id="ARBA00037770"/>
    </source>
</evidence>
<evidence type="ECO:0000259" key="7">
    <source>
        <dbReference type="PROSITE" id="PS51721"/>
    </source>
</evidence>
<dbReference type="GO" id="GO:0003924">
    <property type="term" value="F:GTPase activity"/>
    <property type="evidence" value="ECO:0007669"/>
    <property type="project" value="InterPro"/>
</dbReference>
<dbReference type="CDD" id="cd01857">
    <property type="entry name" value="HSR1_MMR1"/>
    <property type="match status" value="1"/>
</dbReference>
<dbReference type="PANTHER" id="PTHR45709">
    <property type="entry name" value="LARGE SUBUNIT GTPASE 1 HOMOLOG-RELATED"/>
    <property type="match status" value="1"/>
</dbReference>
<keyword evidence="9" id="KW-1185">Reference proteome</keyword>
<feature type="region of interest" description="Disordered" evidence="6">
    <location>
        <begin position="1"/>
        <end position="52"/>
    </location>
</feature>
<evidence type="ECO:0000256" key="1">
    <source>
        <dbReference type="ARBA" id="ARBA00022553"/>
    </source>
</evidence>
<dbReference type="InterPro" id="IPR030378">
    <property type="entry name" value="G_CP_dom"/>
</dbReference>